<sequence length="98" mass="11626">MHRTPPPKSSISSSEEYLLSNKMDETPILRHPQRRKRRCLSIGDDDDLALFKDELKLMMENFITTQNTRLQKLEQHMIEVKKQNTKKQTNNNKKPQSF</sequence>
<reference evidence="3" key="1">
    <citation type="submission" date="2022-03" db="EMBL/GenBank/DDBJ databases">
        <authorList>
            <person name="Lindestad O."/>
        </authorList>
    </citation>
    <scope>NUCLEOTIDE SEQUENCE</scope>
</reference>
<dbReference type="Proteomes" id="UP000838756">
    <property type="component" value="Unassembled WGS sequence"/>
</dbReference>
<dbReference type="OrthoDB" id="7474654at2759"/>
<evidence type="ECO:0000256" key="1">
    <source>
        <dbReference type="SAM" id="Coils"/>
    </source>
</evidence>
<keyword evidence="1" id="KW-0175">Coiled coil</keyword>
<protein>
    <submittedName>
        <fullName evidence="3">Jg2409 protein</fullName>
    </submittedName>
</protein>
<keyword evidence="4" id="KW-1185">Reference proteome</keyword>
<proteinExistence type="predicted"/>
<organism evidence="3 4">
    <name type="scientific">Pararge aegeria aegeria</name>
    <dbReference type="NCBI Taxonomy" id="348720"/>
    <lineage>
        <taxon>Eukaryota</taxon>
        <taxon>Metazoa</taxon>
        <taxon>Ecdysozoa</taxon>
        <taxon>Arthropoda</taxon>
        <taxon>Hexapoda</taxon>
        <taxon>Insecta</taxon>
        <taxon>Pterygota</taxon>
        <taxon>Neoptera</taxon>
        <taxon>Endopterygota</taxon>
        <taxon>Lepidoptera</taxon>
        <taxon>Glossata</taxon>
        <taxon>Ditrysia</taxon>
        <taxon>Papilionoidea</taxon>
        <taxon>Nymphalidae</taxon>
        <taxon>Satyrinae</taxon>
        <taxon>Satyrini</taxon>
        <taxon>Parargina</taxon>
        <taxon>Pararge</taxon>
    </lineage>
</organism>
<evidence type="ECO:0000256" key="2">
    <source>
        <dbReference type="SAM" id="MobiDB-lite"/>
    </source>
</evidence>
<gene>
    <name evidence="3" type="primary">jg2409</name>
    <name evidence="3" type="ORF">PAEG_LOCUS7122</name>
</gene>
<feature type="coiled-coil region" evidence="1">
    <location>
        <begin position="63"/>
        <end position="90"/>
    </location>
</feature>
<evidence type="ECO:0000313" key="3">
    <source>
        <dbReference type="EMBL" id="CAH2226416.1"/>
    </source>
</evidence>
<comment type="caution">
    <text evidence="3">The sequence shown here is derived from an EMBL/GenBank/DDBJ whole genome shotgun (WGS) entry which is preliminary data.</text>
</comment>
<dbReference type="AlphaFoldDB" id="A0A8S4QVV9"/>
<accession>A0A8S4QVV9</accession>
<dbReference type="EMBL" id="CAKXAJ010021273">
    <property type="protein sequence ID" value="CAH2226416.1"/>
    <property type="molecule type" value="Genomic_DNA"/>
</dbReference>
<feature type="compositionally biased region" description="Low complexity" evidence="2">
    <location>
        <begin position="9"/>
        <end position="20"/>
    </location>
</feature>
<evidence type="ECO:0000313" key="4">
    <source>
        <dbReference type="Proteomes" id="UP000838756"/>
    </source>
</evidence>
<feature type="region of interest" description="Disordered" evidence="2">
    <location>
        <begin position="1"/>
        <end position="30"/>
    </location>
</feature>
<name>A0A8S4QVV9_9NEOP</name>